<dbReference type="InterPro" id="IPR003960">
    <property type="entry name" value="ATPase_AAA_CS"/>
</dbReference>
<comment type="cofactor">
    <cofactor evidence="1">
        <name>Zn(2+)</name>
        <dbReference type="ChEBI" id="CHEBI:29105"/>
    </cofactor>
</comment>
<keyword evidence="13" id="KW-0482">Metalloprotease</keyword>
<dbReference type="FunFam" id="1.20.58.760:FF:000002">
    <property type="entry name" value="ATP-dependent zinc metalloprotease FtsH"/>
    <property type="match status" value="1"/>
</dbReference>
<dbReference type="CDD" id="cd19501">
    <property type="entry name" value="RecA-like_FtsH"/>
    <property type="match status" value="1"/>
</dbReference>
<dbReference type="Proteomes" id="UP001195483">
    <property type="component" value="Unassembled WGS sequence"/>
</dbReference>
<dbReference type="PROSITE" id="PS00674">
    <property type="entry name" value="AAA"/>
    <property type="match status" value="1"/>
</dbReference>
<evidence type="ECO:0000256" key="11">
    <source>
        <dbReference type="ARBA" id="ARBA00022840"/>
    </source>
</evidence>
<keyword evidence="14" id="KW-0496">Mitochondrion</keyword>
<name>A0AAE0SGP3_9BIVA</name>
<dbReference type="Gene3D" id="1.20.58.760">
    <property type="entry name" value="Peptidase M41"/>
    <property type="match status" value="1"/>
</dbReference>
<dbReference type="HAMAP" id="MF_01458">
    <property type="entry name" value="FtsH"/>
    <property type="match status" value="1"/>
</dbReference>
<evidence type="ECO:0000256" key="4">
    <source>
        <dbReference type="ARBA" id="ARBA00010550"/>
    </source>
</evidence>
<evidence type="ECO:0000313" key="17">
    <source>
        <dbReference type="EMBL" id="KAK3591378.1"/>
    </source>
</evidence>
<keyword evidence="12" id="KW-1133">Transmembrane helix</keyword>
<keyword evidence="15" id="KW-0472">Membrane</keyword>
<keyword evidence="5" id="KW-0645">Protease</keyword>
<dbReference type="Pfam" id="PF01434">
    <property type="entry name" value="Peptidase_M41"/>
    <property type="match status" value="1"/>
</dbReference>
<evidence type="ECO:0000256" key="15">
    <source>
        <dbReference type="ARBA" id="ARBA00023136"/>
    </source>
</evidence>
<dbReference type="SUPFAM" id="SSF140990">
    <property type="entry name" value="FtsH protease domain-like"/>
    <property type="match status" value="1"/>
</dbReference>
<evidence type="ECO:0000313" key="18">
    <source>
        <dbReference type="Proteomes" id="UP001195483"/>
    </source>
</evidence>
<dbReference type="GO" id="GO:0006515">
    <property type="term" value="P:protein quality control for misfolded or incompletely synthesized proteins"/>
    <property type="evidence" value="ECO:0007669"/>
    <property type="project" value="TreeGrafter"/>
</dbReference>
<dbReference type="GO" id="GO:0005524">
    <property type="term" value="F:ATP binding"/>
    <property type="evidence" value="ECO:0007669"/>
    <property type="project" value="UniProtKB-KW"/>
</dbReference>
<dbReference type="Gene3D" id="3.40.50.300">
    <property type="entry name" value="P-loop containing nucleotide triphosphate hydrolases"/>
    <property type="match status" value="1"/>
</dbReference>
<keyword evidence="6" id="KW-0812">Transmembrane</keyword>
<dbReference type="GO" id="GO:0004222">
    <property type="term" value="F:metalloendopeptidase activity"/>
    <property type="evidence" value="ECO:0007669"/>
    <property type="project" value="InterPro"/>
</dbReference>
<dbReference type="NCBIfam" id="TIGR01241">
    <property type="entry name" value="FtsH_fam"/>
    <property type="match status" value="1"/>
</dbReference>
<proteinExistence type="inferred from homology"/>
<evidence type="ECO:0000259" key="16">
    <source>
        <dbReference type="SMART" id="SM00382"/>
    </source>
</evidence>
<dbReference type="GO" id="GO:0016887">
    <property type="term" value="F:ATP hydrolysis activity"/>
    <property type="evidence" value="ECO:0007669"/>
    <property type="project" value="InterPro"/>
</dbReference>
<reference evidence="17" key="1">
    <citation type="journal article" date="2021" name="Genome Biol. Evol.">
        <title>A High-Quality Reference Genome for a Parasitic Bivalve with Doubly Uniparental Inheritance (Bivalvia: Unionida).</title>
        <authorList>
            <person name="Smith C.H."/>
        </authorList>
    </citation>
    <scope>NUCLEOTIDE SEQUENCE</scope>
    <source>
        <strain evidence="17">CHS0354</strain>
    </source>
</reference>
<gene>
    <name evidence="17" type="ORF">CHS0354_005294</name>
</gene>
<organism evidence="17 18">
    <name type="scientific">Potamilus streckersoni</name>
    <dbReference type="NCBI Taxonomy" id="2493646"/>
    <lineage>
        <taxon>Eukaryota</taxon>
        <taxon>Metazoa</taxon>
        <taxon>Spiralia</taxon>
        <taxon>Lophotrochozoa</taxon>
        <taxon>Mollusca</taxon>
        <taxon>Bivalvia</taxon>
        <taxon>Autobranchia</taxon>
        <taxon>Heteroconchia</taxon>
        <taxon>Palaeoheterodonta</taxon>
        <taxon>Unionida</taxon>
        <taxon>Unionoidea</taxon>
        <taxon>Unionidae</taxon>
        <taxon>Ambleminae</taxon>
        <taxon>Lampsilini</taxon>
        <taxon>Potamilus</taxon>
    </lineage>
</organism>
<dbReference type="InterPro" id="IPR027417">
    <property type="entry name" value="P-loop_NTPase"/>
</dbReference>
<keyword evidence="9" id="KW-0378">Hydrolase</keyword>
<dbReference type="InterPro" id="IPR041569">
    <property type="entry name" value="AAA_lid_3"/>
</dbReference>
<dbReference type="PANTHER" id="PTHR23076">
    <property type="entry name" value="METALLOPROTEASE M41 FTSH"/>
    <property type="match status" value="1"/>
</dbReference>
<dbReference type="SUPFAM" id="SSF52540">
    <property type="entry name" value="P-loop containing nucleoside triphosphate hydrolases"/>
    <property type="match status" value="1"/>
</dbReference>
<dbReference type="GO" id="GO:0046872">
    <property type="term" value="F:metal ion binding"/>
    <property type="evidence" value="ECO:0007669"/>
    <property type="project" value="UniProtKB-KW"/>
</dbReference>
<dbReference type="GO" id="GO:0004176">
    <property type="term" value="F:ATP-dependent peptidase activity"/>
    <property type="evidence" value="ECO:0007669"/>
    <property type="project" value="InterPro"/>
</dbReference>
<dbReference type="InterPro" id="IPR037219">
    <property type="entry name" value="Peptidase_M41-like"/>
</dbReference>
<dbReference type="EMBL" id="JAEAOA010000378">
    <property type="protein sequence ID" value="KAK3591378.1"/>
    <property type="molecule type" value="Genomic_DNA"/>
</dbReference>
<evidence type="ECO:0000256" key="2">
    <source>
        <dbReference type="ARBA" id="ARBA00004325"/>
    </source>
</evidence>
<evidence type="ECO:0000256" key="6">
    <source>
        <dbReference type="ARBA" id="ARBA00022692"/>
    </source>
</evidence>
<dbReference type="Gene3D" id="1.10.8.60">
    <property type="match status" value="1"/>
</dbReference>
<sequence>MFSTSFVQPQVSTALSQVYNVINSMRQGGLGCIFSAKRHQHAVRSQRNRGARQIISAETDVNQLKEKLSIEHLVSDLRLEELCPLLHSITGKDSCSGTIPSPWVTLSSSADTFFENRTGFPASELETDVRQLGHLTRLGGERQFQQFLHTAFNNMFLQQRRGFKTERADRSTGIGKRSSKKLSAKSIFDYIGLGKDKSSAGNNMDKFYKEYENNPEFREKLQLAFAEGYQANRPNVPQKPKWREYLRIFFIVFFLVYLYRILTDTTSGIGRIGGVGILSSEKFEINAENISVTFKDVKGVDEPKQELEEVVQYLRDPKRFKALGAKLPKGVLLVGPPGTGKTLLARAVAGEAGVPFFYAAGSEFDELFVGLGAKRVRQMFTAAKARSPCVIFIDEIDSVGAKRTSSQIHPYANQTINQLLAEMDGFTQNEGIIVIGATNKKGNLDKALLRPGRFDVEVQVYMPDLKGRKETLTYYLSKVTASPEVDIDKFAQSTTGFTGADIENLVNQAALKAAKDGAKLVDNFHLEFARDKVIMGPAKMSKISDQKVNWTTAYHEAGHAVVAYFTKDALPIHKVTIIPRGMSLGHTSFIPEKEIYGKSKAELLSEMDVSMGGRAAEEIIYGPDNVTTGASSDFGKATDIATAMVKLYGMSEKAGVRLYISRDLGDGINFTQDISPAAQEIVDSEIKRLLQESYERAKQLLKTHSKEHKLLAKALMKYETLSKEEVQTLFDQGKLDKKV</sequence>
<evidence type="ECO:0000256" key="13">
    <source>
        <dbReference type="ARBA" id="ARBA00023049"/>
    </source>
</evidence>
<dbReference type="PANTHER" id="PTHR23076:SF97">
    <property type="entry name" value="ATP-DEPENDENT ZINC METALLOPROTEASE YME1L1"/>
    <property type="match status" value="1"/>
</dbReference>
<evidence type="ECO:0000256" key="1">
    <source>
        <dbReference type="ARBA" id="ARBA00001947"/>
    </source>
</evidence>
<evidence type="ECO:0000256" key="14">
    <source>
        <dbReference type="ARBA" id="ARBA00023128"/>
    </source>
</evidence>
<keyword evidence="18" id="KW-1185">Reference proteome</keyword>
<dbReference type="InterPro" id="IPR000642">
    <property type="entry name" value="Peptidase_M41"/>
</dbReference>
<reference evidence="17" key="2">
    <citation type="journal article" date="2021" name="Genome Biol. Evol.">
        <title>Developing a high-quality reference genome for a parasitic bivalve with doubly uniparental inheritance (Bivalvia: Unionida).</title>
        <authorList>
            <person name="Smith C.H."/>
        </authorList>
    </citation>
    <scope>NUCLEOTIDE SEQUENCE</scope>
    <source>
        <strain evidence="17">CHS0354</strain>
        <tissue evidence="17">Mantle</tissue>
    </source>
</reference>
<dbReference type="Pfam" id="PF17862">
    <property type="entry name" value="AAA_lid_3"/>
    <property type="match status" value="1"/>
</dbReference>
<evidence type="ECO:0000256" key="8">
    <source>
        <dbReference type="ARBA" id="ARBA00022741"/>
    </source>
</evidence>
<dbReference type="InterPro" id="IPR003593">
    <property type="entry name" value="AAA+_ATPase"/>
</dbReference>
<comment type="similarity">
    <text evidence="3">In the C-terminal section; belongs to the peptidase M41 family.</text>
</comment>
<comment type="similarity">
    <text evidence="4">In the N-terminal section; belongs to the AAA ATPase family.</text>
</comment>
<evidence type="ECO:0000256" key="9">
    <source>
        <dbReference type="ARBA" id="ARBA00022801"/>
    </source>
</evidence>
<keyword evidence="11" id="KW-0067">ATP-binding</keyword>
<comment type="caution">
    <text evidence="17">The sequence shown here is derived from an EMBL/GenBank/DDBJ whole genome shotgun (WGS) entry which is preliminary data.</text>
</comment>
<dbReference type="FunFam" id="1.10.8.60:FF:000001">
    <property type="entry name" value="ATP-dependent zinc metalloprotease FtsH"/>
    <property type="match status" value="1"/>
</dbReference>
<comment type="subcellular location">
    <subcellularLocation>
        <location evidence="2">Mitochondrion membrane</location>
    </subcellularLocation>
</comment>
<dbReference type="FunFam" id="3.40.50.300:FF:000195">
    <property type="entry name" value="ATP-dependent zinc metalloprotease FTSH 11"/>
    <property type="match status" value="1"/>
</dbReference>
<dbReference type="GO" id="GO:0005743">
    <property type="term" value="C:mitochondrial inner membrane"/>
    <property type="evidence" value="ECO:0007669"/>
    <property type="project" value="TreeGrafter"/>
</dbReference>
<keyword evidence="8" id="KW-0547">Nucleotide-binding</keyword>
<evidence type="ECO:0000256" key="3">
    <source>
        <dbReference type="ARBA" id="ARBA00010044"/>
    </source>
</evidence>
<evidence type="ECO:0000256" key="10">
    <source>
        <dbReference type="ARBA" id="ARBA00022833"/>
    </source>
</evidence>
<dbReference type="AlphaFoldDB" id="A0AAE0SGP3"/>
<dbReference type="InterPro" id="IPR005936">
    <property type="entry name" value="FtsH"/>
</dbReference>
<accession>A0AAE0SGP3</accession>
<keyword evidence="10" id="KW-0862">Zinc</keyword>
<reference evidence="17" key="3">
    <citation type="submission" date="2023-05" db="EMBL/GenBank/DDBJ databases">
        <authorList>
            <person name="Smith C.H."/>
        </authorList>
    </citation>
    <scope>NUCLEOTIDE SEQUENCE</scope>
    <source>
        <strain evidence="17">CHS0354</strain>
        <tissue evidence="17">Mantle</tissue>
    </source>
</reference>
<evidence type="ECO:0000256" key="5">
    <source>
        <dbReference type="ARBA" id="ARBA00022670"/>
    </source>
</evidence>
<feature type="domain" description="AAA+ ATPase" evidence="16">
    <location>
        <begin position="327"/>
        <end position="464"/>
    </location>
</feature>
<keyword evidence="7" id="KW-0479">Metal-binding</keyword>
<dbReference type="Pfam" id="PF00004">
    <property type="entry name" value="AAA"/>
    <property type="match status" value="1"/>
</dbReference>
<protein>
    <recommendedName>
        <fullName evidence="16">AAA+ ATPase domain-containing protein</fullName>
    </recommendedName>
</protein>
<evidence type="ECO:0000256" key="12">
    <source>
        <dbReference type="ARBA" id="ARBA00022989"/>
    </source>
</evidence>
<dbReference type="GO" id="GO:0007005">
    <property type="term" value="P:mitochondrion organization"/>
    <property type="evidence" value="ECO:0007669"/>
    <property type="project" value="TreeGrafter"/>
</dbReference>
<evidence type="ECO:0000256" key="7">
    <source>
        <dbReference type="ARBA" id="ARBA00022723"/>
    </source>
</evidence>
<dbReference type="SMART" id="SM00382">
    <property type="entry name" value="AAA"/>
    <property type="match status" value="1"/>
</dbReference>
<dbReference type="InterPro" id="IPR003959">
    <property type="entry name" value="ATPase_AAA_core"/>
</dbReference>